<evidence type="ECO:0000313" key="1">
    <source>
        <dbReference type="EnsemblMetazoa" id="G19275.3:cds"/>
    </source>
</evidence>
<evidence type="ECO:0000313" key="2">
    <source>
        <dbReference type="Proteomes" id="UP000005408"/>
    </source>
</evidence>
<reference evidence="1" key="1">
    <citation type="submission" date="2022-08" db="UniProtKB">
        <authorList>
            <consortium name="EnsemblMetazoa"/>
        </authorList>
    </citation>
    <scope>IDENTIFICATION</scope>
    <source>
        <strain evidence="1">05x7-T-G4-1.051#20</strain>
    </source>
</reference>
<sequence length="191" mass="22640">MKKHKRQPYTSRNKSKKCSRCGLYPTEIRPVSGNRNKMQLLLQQGPLDSRMPKTYEKLTHYRRQLVRQTVKLIHQMKTYFIYTVHKMTVLWQMTRSCAQTRKSTKVLKSYTNHRIKPLYSVNLRIEHKGRRVNVQFEIIKLEQENIISGDVAEELNLIERILKLDDKVDQPPESKFKDFPELIKTSVTLPG</sequence>
<keyword evidence="2" id="KW-1185">Reference proteome</keyword>
<dbReference type="Proteomes" id="UP000005408">
    <property type="component" value="Unassembled WGS sequence"/>
</dbReference>
<protein>
    <submittedName>
        <fullName evidence="1">Uncharacterized protein</fullName>
    </submittedName>
</protein>
<dbReference type="EnsemblMetazoa" id="G19275.3">
    <property type="protein sequence ID" value="G19275.3:cds"/>
    <property type="gene ID" value="G19275"/>
</dbReference>
<name>A0A8W8JI58_MAGGI</name>
<proteinExistence type="predicted"/>
<organism evidence="1 2">
    <name type="scientific">Magallana gigas</name>
    <name type="common">Pacific oyster</name>
    <name type="synonym">Crassostrea gigas</name>
    <dbReference type="NCBI Taxonomy" id="29159"/>
    <lineage>
        <taxon>Eukaryota</taxon>
        <taxon>Metazoa</taxon>
        <taxon>Spiralia</taxon>
        <taxon>Lophotrochozoa</taxon>
        <taxon>Mollusca</taxon>
        <taxon>Bivalvia</taxon>
        <taxon>Autobranchia</taxon>
        <taxon>Pteriomorphia</taxon>
        <taxon>Ostreida</taxon>
        <taxon>Ostreoidea</taxon>
        <taxon>Ostreidae</taxon>
        <taxon>Magallana</taxon>
    </lineage>
</organism>
<dbReference type="AlphaFoldDB" id="A0A8W8JI58"/>
<accession>A0A8W8JI58</accession>